<evidence type="ECO:0000256" key="1">
    <source>
        <dbReference type="ARBA" id="ARBA00007435"/>
    </source>
</evidence>
<dbReference type="Gene3D" id="3.40.1440.10">
    <property type="entry name" value="GIY-YIG endonuclease"/>
    <property type="match status" value="1"/>
</dbReference>
<evidence type="ECO:0000259" key="2">
    <source>
        <dbReference type="PROSITE" id="PS50164"/>
    </source>
</evidence>
<dbReference type="CDD" id="cd10448">
    <property type="entry name" value="GIY-YIG_unchar_3"/>
    <property type="match status" value="1"/>
</dbReference>
<organism evidence="3 4">
    <name type="scientific">Thermomonas brevis</name>
    <dbReference type="NCBI Taxonomy" id="215691"/>
    <lineage>
        <taxon>Bacteria</taxon>
        <taxon>Pseudomonadati</taxon>
        <taxon>Pseudomonadota</taxon>
        <taxon>Gammaproteobacteria</taxon>
        <taxon>Lysobacterales</taxon>
        <taxon>Lysobacteraceae</taxon>
        <taxon>Thermomonas</taxon>
    </lineage>
</organism>
<dbReference type="SUPFAM" id="SSF82771">
    <property type="entry name" value="GIY-YIG endonuclease"/>
    <property type="match status" value="1"/>
</dbReference>
<dbReference type="PANTHER" id="PTHR34477:SF5">
    <property type="entry name" value="BSL5627 PROTEIN"/>
    <property type="match status" value="1"/>
</dbReference>
<feature type="domain" description="GIY-YIG" evidence="2">
    <location>
        <begin position="2"/>
        <end position="78"/>
    </location>
</feature>
<dbReference type="AlphaFoldDB" id="A0A7G9QTG7"/>
<dbReference type="KEGG" id="tbv:H9L17_00140"/>
<keyword evidence="4" id="KW-1185">Reference proteome</keyword>
<reference evidence="3 4" key="1">
    <citation type="submission" date="2020-08" db="EMBL/GenBank/DDBJ databases">
        <title>Genome sequence of Thermomonas brevis KACC 16975T.</title>
        <authorList>
            <person name="Hyun D.-W."/>
            <person name="Bae J.-W."/>
        </authorList>
    </citation>
    <scope>NUCLEOTIDE SEQUENCE [LARGE SCALE GENOMIC DNA]</scope>
    <source>
        <strain evidence="3 4">KACC 16975</strain>
    </source>
</reference>
<comment type="similarity">
    <text evidence="1">Belongs to the UPF0213 family.</text>
</comment>
<dbReference type="Proteomes" id="UP000515977">
    <property type="component" value="Chromosome"/>
</dbReference>
<dbReference type="EMBL" id="CP060711">
    <property type="protein sequence ID" value="QNN46642.1"/>
    <property type="molecule type" value="Genomic_DNA"/>
</dbReference>
<dbReference type="InterPro" id="IPR000305">
    <property type="entry name" value="GIY-YIG_endonuc"/>
</dbReference>
<dbReference type="PROSITE" id="PS50164">
    <property type="entry name" value="GIY_YIG"/>
    <property type="match status" value="1"/>
</dbReference>
<dbReference type="PANTHER" id="PTHR34477">
    <property type="entry name" value="UPF0213 PROTEIN YHBQ"/>
    <property type="match status" value="1"/>
</dbReference>
<accession>A0A7G9QTG7</accession>
<sequence>MKQPAVYILASHYQGTLYIGVTSNLIARTWQHRNHVADGFTKQYGVEHLVWYEQHDSMESAIQREKQLKKWNRAWKTRLIESLNPAWKDLWPKIIGDAHDIGKAGFPPSRE</sequence>
<dbReference type="Pfam" id="PF01541">
    <property type="entry name" value="GIY-YIG"/>
    <property type="match status" value="1"/>
</dbReference>
<name>A0A7G9QTG7_9GAMM</name>
<gene>
    <name evidence="3" type="ORF">H9L17_00140</name>
</gene>
<protein>
    <submittedName>
        <fullName evidence="3">GIY-YIG nuclease family protein</fullName>
    </submittedName>
</protein>
<evidence type="ECO:0000313" key="3">
    <source>
        <dbReference type="EMBL" id="QNN46642.1"/>
    </source>
</evidence>
<dbReference type="InterPro" id="IPR050190">
    <property type="entry name" value="UPF0213_domain"/>
</dbReference>
<proteinExistence type="inferred from homology"/>
<dbReference type="RefSeq" id="WP_187570406.1">
    <property type="nucleotide sequence ID" value="NZ_CP060711.1"/>
</dbReference>
<dbReference type="InterPro" id="IPR035901">
    <property type="entry name" value="GIY-YIG_endonuc_sf"/>
</dbReference>
<evidence type="ECO:0000313" key="4">
    <source>
        <dbReference type="Proteomes" id="UP000515977"/>
    </source>
</evidence>